<dbReference type="Pfam" id="PF04715">
    <property type="entry name" value="Anth_synt_I_N"/>
    <property type="match status" value="1"/>
</dbReference>
<dbReference type="STRING" id="873449.STRCR_2102"/>
<comment type="similarity">
    <text evidence="3 15">Belongs to the anthranilate synthase component I family.</text>
</comment>
<dbReference type="SUPFAM" id="SSF56322">
    <property type="entry name" value="ADC synthase"/>
    <property type="match status" value="1"/>
</dbReference>
<keyword evidence="10 15" id="KW-0460">Magnesium</keyword>
<dbReference type="RefSeq" id="WP_004225408.1">
    <property type="nucleotide sequence ID" value="NZ_AEUV02000002.1"/>
</dbReference>
<keyword evidence="8 15" id="KW-0479">Metal-binding</keyword>
<dbReference type="PANTHER" id="PTHR11236:SF48">
    <property type="entry name" value="ISOCHORISMATE SYNTHASE MENF"/>
    <property type="match status" value="1"/>
</dbReference>
<keyword evidence="7 15" id="KW-0028">Amino-acid biosynthesis</keyword>
<sequence length="451" mass="50676">MQKILPADTLTPILAYMRIRGQHKVILESIPREKENARFSIVAYNPVFELRFEESRLLKNGIVVDDDPLDYLSAVTLKSNQSALPFGGGAIGFVGYDMMSLYENIGQIPQDTIGTPDMHFFIYESYLVFDHKKEKVYVVEDNIYSGRDNDASRQALGQVIQDLQTQAPNEFSPQELHRLDFKNHLEKETFEAMVTKAKTLIRQGDMFQCVISQRFSSDFQGDPLDYYRNLRVTSPSNYLYFYDFGDYQIIGASPESLVSVKDGQVVTNPIAGTRPRGKDEAEDQALAKDLASDVKETAEHRMLVDLGRNDIGKIAEIDSVKLTQYMEVEYFRYVMHLTSVVKGTLLSQLTAIDALKSTLPAGTVSGAPKIRAMTRIYQLEKEKRGIYAGAIGYLSATGDMDFAIAIRTMILKNNKAYVQAGAGIVYDSQPENEFYETINKAKAMTKIGDAQ</sequence>
<dbReference type="GO" id="GO:0046872">
    <property type="term" value="F:metal ion binding"/>
    <property type="evidence" value="ECO:0007669"/>
    <property type="project" value="UniProtKB-KW"/>
</dbReference>
<proteinExistence type="inferred from homology"/>
<evidence type="ECO:0000256" key="4">
    <source>
        <dbReference type="ARBA" id="ARBA00011575"/>
    </source>
</evidence>
<evidence type="ECO:0000256" key="14">
    <source>
        <dbReference type="ARBA" id="ARBA00047683"/>
    </source>
</evidence>
<dbReference type="InterPro" id="IPR019999">
    <property type="entry name" value="Anth_synth_I-like"/>
</dbReference>
<dbReference type="InterPro" id="IPR005801">
    <property type="entry name" value="ADC_synthase"/>
</dbReference>
<evidence type="ECO:0000256" key="11">
    <source>
        <dbReference type="ARBA" id="ARBA00023141"/>
    </source>
</evidence>
<dbReference type="PANTHER" id="PTHR11236">
    <property type="entry name" value="AMINOBENZOATE/ANTHRANILATE SYNTHASE"/>
    <property type="match status" value="1"/>
</dbReference>
<comment type="catalytic activity">
    <reaction evidence="14 15">
        <text>chorismate + L-glutamine = anthranilate + pyruvate + L-glutamate + H(+)</text>
        <dbReference type="Rhea" id="RHEA:21732"/>
        <dbReference type="ChEBI" id="CHEBI:15361"/>
        <dbReference type="ChEBI" id="CHEBI:15378"/>
        <dbReference type="ChEBI" id="CHEBI:16567"/>
        <dbReference type="ChEBI" id="CHEBI:29748"/>
        <dbReference type="ChEBI" id="CHEBI:29985"/>
        <dbReference type="ChEBI" id="CHEBI:58359"/>
        <dbReference type="EC" id="4.1.3.27"/>
    </reaction>
</comment>
<organism evidence="18 19">
    <name type="scientific">Streptococcus criceti HS-6</name>
    <dbReference type="NCBI Taxonomy" id="873449"/>
    <lineage>
        <taxon>Bacteria</taxon>
        <taxon>Bacillati</taxon>
        <taxon>Bacillota</taxon>
        <taxon>Bacilli</taxon>
        <taxon>Lactobacillales</taxon>
        <taxon>Streptococcaceae</taxon>
        <taxon>Streptococcus</taxon>
    </lineage>
</organism>
<dbReference type="EC" id="4.1.3.27" evidence="5 15"/>
<accession>G5JS22</accession>
<evidence type="ECO:0000256" key="8">
    <source>
        <dbReference type="ARBA" id="ARBA00022723"/>
    </source>
</evidence>
<feature type="domain" description="Chorismate-utilising enzyme C-terminal" evidence="16">
    <location>
        <begin position="187"/>
        <end position="440"/>
    </location>
</feature>
<dbReference type="Gene3D" id="3.60.120.10">
    <property type="entry name" value="Anthranilate synthase"/>
    <property type="match status" value="1"/>
</dbReference>
<feature type="domain" description="Anthranilate synthase component I N-terminal" evidence="17">
    <location>
        <begin position="8"/>
        <end position="138"/>
    </location>
</feature>
<comment type="function">
    <text evidence="13 15">Part of a heterotetrameric complex that catalyzes the two-step biosynthesis of anthranilate, an intermediate in the biosynthesis of L-tryptophan. In the first step, the glutamine-binding beta subunit (TrpG) of anthranilate synthase (AS) provides the glutamine amidotransferase activity which generates ammonia as a substrate that, along with chorismate, is used in the second step, catalyzed by the large alpha subunit of AS (TrpE) to produce anthranilate. In the absence of TrpG, TrpE can synthesize anthranilate directly from chorismate and high concentrations of ammonia.</text>
</comment>
<evidence type="ECO:0000256" key="2">
    <source>
        <dbReference type="ARBA" id="ARBA00004873"/>
    </source>
</evidence>
<dbReference type="GO" id="GO:0000162">
    <property type="term" value="P:L-tryptophan biosynthetic process"/>
    <property type="evidence" value="ECO:0007669"/>
    <property type="project" value="UniProtKB-UniPathway"/>
</dbReference>
<evidence type="ECO:0000259" key="16">
    <source>
        <dbReference type="Pfam" id="PF00425"/>
    </source>
</evidence>
<evidence type="ECO:0000313" key="19">
    <source>
        <dbReference type="Proteomes" id="UP000004322"/>
    </source>
</evidence>
<evidence type="ECO:0000256" key="13">
    <source>
        <dbReference type="ARBA" id="ARBA00025634"/>
    </source>
</evidence>
<evidence type="ECO:0000313" key="18">
    <source>
        <dbReference type="EMBL" id="EHI73452.1"/>
    </source>
</evidence>
<keyword evidence="12 15" id="KW-0456">Lyase</keyword>
<evidence type="ECO:0000256" key="7">
    <source>
        <dbReference type="ARBA" id="ARBA00022605"/>
    </source>
</evidence>
<keyword evidence="11 15" id="KW-0057">Aromatic amino acid biosynthesis</keyword>
<comment type="subunit">
    <text evidence="4 15">Heterotetramer consisting of two non-identical subunits: a beta subunit (TrpG) and a large alpha subunit (TrpE).</text>
</comment>
<comment type="pathway">
    <text evidence="2 15">Amino-acid biosynthesis; L-tryptophan biosynthesis; L-tryptophan from chorismate: step 1/5.</text>
</comment>
<evidence type="ECO:0000259" key="17">
    <source>
        <dbReference type="Pfam" id="PF04715"/>
    </source>
</evidence>
<dbReference type="OrthoDB" id="9803598at2"/>
<reference evidence="18" key="1">
    <citation type="submission" date="2011-07" db="EMBL/GenBank/DDBJ databases">
        <authorList>
            <person name="Stanhope M.J."/>
            <person name="Durkin A.S."/>
            <person name="Hostetler J."/>
            <person name="Kim M."/>
            <person name="Radune D."/>
            <person name="Singh I."/>
            <person name="Town C.D."/>
        </authorList>
    </citation>
    <scope>NUCLEOTIDE SEQUENCE [LARGE SCALE GENOMIC DNA]</scope>
    <source>
        <strain evidence="18">HS-6</strain>
    </source>
</reference>
<dbReference type="PRINTS" id="PR00095">
    <property type="entry name" value="ANTSNTHASEI"/>
</dbReference>
<name>G5JS22_STRCG</name>
<evidence type="ECO:0000256" key="10">
    <source>
        <dbReference type="ARBA" id="ARBA00022842"/>
    </source>
</evidence>
<dbReference type="InterPro" id="IPR005256">
    <property type="entry name" value="Anth_synth_I_PabB"/>
</dbReference>
<gene>
    <name evidence="15 18" type="primary">trpE</name>
    <name evidence="18" type="ORF">STRCR_2102</name>
</gene>
<protein>
    <recommendedName>
        <fullName evidence="6 15">Anthranilate synthase component 1</fullName>
        <ecNumber evidence="5 15">4.1.3.27</ecNumber>
    </recommendedName>
</protein>
<dbReference type="Pfam" id="PF00425">
    <property type="entry name" value="Chorismate_bind"/>
    <property type="match status" value="1"/>
</dbReference>
<dbReference type="GO" id="GO:0004049">
    <property type="term" value="F:anthranilate synthase activity"/>
    <property type="evidence" value="ECO:0007669"/>
    <property type="project" value="UniProtKB-EC"/>
</dbReference>
<evidence type="ECO:0000256" key="9">
    <source>
        <dbReference type="ARBA" id="ARBA00022822"/>
    </source>
</evidence>
<comment type="cofactor">
    <cofactor evidence="1 15">
        <name>Mg(2+)</name>
        <dbReference type="ChEBI" id="CHEBI:18420"/>
    </cofactor>
</comment>
<dbReference type="InterPro" id="IPR015890">
    <property type="entry name" value="Chorismate_C"/>
</dbReference>
<evidence type="ECO:0000256" key="12">
    <source>
        <dbReference type="ARBA" id="ARBA00023239"/>
    </source>
</evidence>
<dbReference type="NCBIfam" id="TIGR00564">
    <property type="entry name" value="trpE_most"/>
    <property type="match status" value="1"/>
</dbReference>
<comment type="caution">
    <text evidence="18">The sequence shown here is derived from an EMBL/GenBank/DDBJ whole genome shotgun (WGS) entry which is preliminary data.</text>
</comment>
<keyword evidence="9 15" id="KW-0822">Tryptophan biosynthesis</keyword>
<evidence type="ECO:0000256" key="15">
    <source>
        <dbReference type="RuleBase" id="RU364045"/>
    </source>
</evidence>
<dbReference type="AlphaFoldDB" id="G5JS22"/>
<evidence type="ECO:0000256" key="1">
    <source>
        <dbReference type="ARBA" id="ARBA00001946"/>
    </source>
</evidence>
<dbReference type="Proteomes" id="UP000004322">
    <property type="component" value="Unassembled WGS sequence"/>
</dbReference>
<keyword evidence="19" id="KW-1185">Reference proteome</keyword>
<evidence type="ECO:0000256" key="6">
    <source>
        <dbReference type="ARBA" id="ARBA00020653"/>
    </source>
</evidence>
<dbReference type="UniPathway" id="UPA00035">
    <property type="reaction ID" value="UER00040"/>
</dbReference>
<dbReference type="EMBL" id="AEUV02000002">
    <property type="protein sequence ID" value="EHI73452.1"/>
    <property type="molecule type" value="Genomic_DNA"/>
</dbReference>
<dbReference type="InterPro" id="IPR006805">
    <property type="entry name" value="Anth_synth_I_N"/>
</dbReference>
<evidence type="ECO:0000256" key="3">
    <source>
        <dbReference type="ARBA" id="ARBA00009562"/>
    </source>
</evidence>
<evidence type="ECO:0000256" key="5">
    <source>
        <dbReference type="ARBA" id="ARBA00012266"/>
    </source>
</evidence>
<dbReference type="eggNOG" id="COG0147">
    <property type="taxonomic scope" value="Bacteria"/>
</dbReference>